<evidence type="ECO:0000313" key="2">
    <source>
        <dbReference type="EMBL" id="KRM62183.1"/>
    </source>
</evidence>
<keyword evidence="3" id="KW-1185">Reference proteome</keyword>
<dbReference type="InterPro" id="IPR034904">
    <property type="entry name" value="FSCA_dom_sf"/>
</dbReference>
<dbReference type="InterPro" id="IPR002744">
    <property type="entry name" value="MIP18-like"/>
</dbReference>
<protein>
    <recommendedName>
        <fullName evidence="1">MIP18 family-like domain-containing protein</fullName>
    </recommendedName>
</protein>
<feature type="domain" description="MIP18 family-like" evidence="1">
    <location>
        <begin position="50"/>
        <end position="119"/>
    </location>
</feature>
<comment type="caution">
    <text evidence="2">The sequence shown here is derived from an EMBL/GenBank/DDBJ whole genome shotgun (WGS) entry which is preliminary data.</text>
</comment>
<sequence length="151" mass="17089">MLVRDRMIVLGNRRGFQNSILIHNSFLETEGLSNMRESIAVNDRVADFDEQIVEQLEHIFEPDLGLDVYNLGFIYGIDIDEAGDCEVTMTFSEMGCACSEDVPKAIRESLAKIDGIRQVTTKIVWEPVWQLSMISRVGRITLGINPKGRVR</sequence>
<dbReference type="STRING" id="1423813.FC26_GL000742"/>
<dbReference type="PANTHER" id="PTHR42831:SF1">
    <property type="entry name" value="FE-S PROTEIN MATURATION AUXILIARY FACTOR YITW"/>
    <property type="match status" value="1"/>
</dbReference>
<dbReference type="InterPro" id="IPR052339">
    <property type="entry name" value="Fe-S_Maturation_MIP18"/>
</dbReference>
<name>A0A0R2A556_9LACO</name>
<dbReference type="EMBL" id="AYYY01000010">
    <property type="protein sequence ID" value="KRM62183.1"/>
    <property type="molecule type" value="Genomic_DNA"/>
</dbReference>
<accession>A0A0R2A556</accession>
<proteinExistence type="predicted"/>
<evidence type="ECO:0000313" key="3">
    <source>
        <dbReference type="Proteomes" id="UP000051733"/>
    </source>
</evidence>
<dbReference type="AlphaFoldDB" id="A0A0R2A556"/>
<dbReference type="SUPFAM" id="SSF117916">
    <property type="entry name" value="Fe-S cluster assembly (FSCA) domain-like"/>
    <property type="match status" value="1"/>
</dbReference>
<organism evidence="2 3">
    <name type="scientific">Paucilactobacillus vaccinostercus DSM 20634</name>
    <dbReference type="NCBI Taxonomy" id="1423813"/>
    <lineage>
        <taxon>Bacteria</taxon>
        <taxon>Bacillati</taxon>
        <taxon>Bacillota</taxon>
        <taxon>Bacilli</taxon>
        <taxon>Lactobacillales</taxon>
        <taxon>Lactobacillaceae</taxon>
        <taxon>Paucilactobacillus</taxon>
    </lineage>
</organism>
<gene>
    <name evidence="2" type="ORF">FC26_GL000742</name>
</gene>
<dbReference type="Gene3D" id="3.30.300.130">
    <property type="entry name" value="Fe-S cluster assembly (FSCA)"/>
    <property type="match status" value="1"/>
</dbReference>
<evidence type="ECO:0000259" key="1">
    <source>
        <dbReference type="Pfam" id="PF01883"/>
    </source>
</evidence>
<dbReference type="Proteomes" id="UP000051733">
    <property type="component" value="Unassembled WGS sequence"/>
</dbReference>
<dbReference type="PATRIC" id="fig|1423813.3.peg.755"/>
<reference evidence="2 3" key="1">
    <citation type="journal article" date="2015" name="Genome Announc.">
        <title>Expanding the biotechnology potential of lactobacilli through comparative genomics of 213 strains and associated genera.</title>
        <authorList>
            <person name="Sun Z."/>
            <person name="Harris H.M."/>
            <person name="McCann A."/>
            <person name="Guo C."/>
            <person name="Argimon S."/>
            <person name="Zhang W."/>
            <person name="Yang X."/>
            <person name="Jeffery I.B."/>
            <person name="Cooney J.C."/>
            <person name="Kagawa T.F."/>
            <person name="Liu W."/>
            <person name="Song Y."/>
            <person name="Salvetti E."/>
            <person name="Wrobel A."/>
            <person name="Rasinkangas P."/>
            <person name="Parkhill J."/>
            <person name="Rea M.C."/>
            <person name="O'Sullivan O."/>
            <person name="Ritari J."/>
            <person name="Douillard F.P."/>
            <person name="Paul Ross R."/>
            <person name="Yang R."/>
            <person name="Briner A.E."/>
            <person name="Felis G.E."/>
            <person name="de Vos W.M."/>
            <person name="Barrangou R."/>
            <person name="Klaenhammer T.R."/>
            <person name="Caufield P.W."/>
            <person name="Cui Y."/>
            <person name="Zhang H."/>
            <person name="O'Toole P.W."/>
        </authorList>
    </citation>
    <scope>NUCLEOTIDE SEQUENCE [LARGE SCALE GENOMIC DNA]</scope>
    <source>
        <strain evidence="2 3">DSM 20634</strain>
    </source>
</reference>
<dbReference type="PANTHER" id="PTHR42831">
    <property type="entry name" value="FE-S PROTEIN MATURATION AUXILIARY FACTOR YITW"/>
    <property type="match status" value="1"/>
</dbReference>
<dbReference type="Pfam" id="PF01883">
    <property type="entry name" value="FeS_assembly_P"/>
    <property type="match status" value="1"/>
</dbReference>